<dbReference type="Gene3D" id="3.50.50.100">
    <property type="match status" value="2"/>
</dbReference>
<evidence type="ECO:0000259" key="14">
    <source>
        <dbReference type="Pfam" id="PF07992"/>
    </source>
</evidence>
<evidence type="ECO:0000256" key="2">
    <source>
        <dbReference type="ARBA" id="ARBA00022630"/>
    </source>
</evidence>
<comment type="catalytic activity">
    <reaction evidence="9">
        <text>menadione + NADH + H(+) = menadiol + NAD(+)</text>
        <dbReference type="Rhea" id="RHEA:69695"/>
        <dbReference type="ChEBI" id="CHEBI:6746"/>
        <dbReference type="ChEBI" id="CHEBI:15378"/>
        <dbReference type="ChEBI" id="CHEBI:28869"/>
        <dbReference type="ChEBI" id="CHEBI:57540"/>
        <dbReference type="ChEBI" id="CHEBI:57945"/>
    </reaction>
    <physiologicalReaction direction="left-to-right" evidence="9">
        <dbReference type="Rhea" id="RHEA:69696"/>
    </physiologicalReaction>
</comment>
<evidence type="ECO:0000256" key="9">
    <source>
        <dbReference type="ARBA" id="ARBA00048412"/>
    </source>
</evidence>
<comment type="caution">
    <text evidence="15">The sequence shown here is derived from an EMBL/GenBank/DDBJ whole genome shotgun (WGS) entry which is preliminary data.</text>
</comment>
<evidence type="ECO:0000256" key="11">
    <source>
        <dbReference type="ARBA" id="ARBA00049275"/>
    </source>
</evidence>
<keyword evidence="13" id="KW-0175">Coiled coil</keyword>
<keyword evidence="3" id="KW-0274">FAD</keyword>
<evidence type="ECO:0000256" key="12">
    <source>
        <dbReference type="ARBA" id="ARBA00049479"/>
    </source>
</evidence>
<gene>
    <name evidence="15" type="ORF">HOLleu_27246</name>
</gene>
<dbReference type="GO" id="GO:0050660">
    <property type="term" value="F:flavin adenine dinucleotide binding"/>
    <property type="evidence" value="ECO:0007669"/>
    <property type="project" value="TreeGrafter"/>
</dbReference>
<dbReference type="InterPro" id="IPR023753">
    <property type="entry name" value="FAD/NAD-binding_dom"/>
</dbReference>
<evidence type="ECO:0000256" key="8">
    <source>
        <dbReference type="ARBA" id="ARBA00042318"/>
    </source>
</evidence>
<evidence type="ECO:0000256" key="7">
    <source>
        <dbReference type="ARBA" id="ARBA00041541"/>
    </source>
</evidence>
<evidence type="ECO:0000256" key="3">
    <source>
        <dbReference type="ARBA" id="ARBA00022827"/>
    </source>
</evidence>
<reference evidence="15" key="1">
    <citation type="submission" date="2021-10" db="EMBL/GenBank/DDBJ databases">
        <title>Tropical sea cucumber genome reveals ecological adaptation and Cuvierian tubules defense mechanism.</title>
        <authorList>
            <person name="Chen T."/>
        </authorList>
    </citation>
    <scope>NUCLEOTIDE SEQUENCE</scope>
    <source>
        <strain evidence="15">Nanhai2018</strain>
        <tissue evidence="15">Muscle</tissue>
    </source>
</reference>
<proteinExistence type="inferred from homology"/>
<feature type="domain" description="FAD/NAD(P)-binding" evidence="14">
    <location>
        <begin position="632"/>
        <end position="838"/>
    </location>
</feature>
<feature type="coiled-coil region" evidence="13">
    <location>
        <begin position="417"/>
        <end position="482"/>
    </location>
</feature>
<dbReference type="Proteomes" id="UP001152320">
    <property type="component" value="Chromosome 13"/>
</dbReference>
<dbReference type="InterPro" id="IPR036188">
    <property type="entry name" value="FAD/NAD-bd_sf"/>
</dbReference>
<dbReference type="PANTHER" id="PTHR43735">
    <property type="entry name" value="APOPTOSIS-INDUCING FACTOR 1"/>
    <property type="match status" value="1"/>
</dbReference>
<protein>
    <recommendedName>
        <fullName evidence="6">Ferroptosis suppressor protein 1</fullName>
    </recommendedName>
    <alternativeName>
        <fullName evidence="7">Apoptosis-inducing factor homologous mitochondrion-associated inducer of death</fullName>
    </alternativeName>
    <alternativeName>
        <fullName evidence="8">p53-responsive gene 3 protein</fullName>
    </alternativeName>
</protein>
<dbReference type="AlphaFoldDB" id="A0A9Q1BQ12"/>
<keyword evidence="4" id="KW-0560">Oxidoreductase</keyword>
<comment type="similarity">
    <text evidence="1">Belongs to the FAD-dependent oxidoreductase family.</text>
</comment>
<evidence type="ECO:0000313" key="15">
    <source>
        <dbReference type="EMBL" id="KAJ8030752.1"/>
    </source>
</evidence>
<keyword evidence="16" id="KW-1185">Reference proteome</keyword>
<keyword evidence="2" id="KW-0285">Flavoprotein</keyword>
<dbReference type="GO" id="GO:0004174">
    <property type="term" value="F:electron-transferring-flavoprotein dehydrogenase activity"/>
    <property type="evidence" value="ECO:0007669"/>
    <property type="project" value="TreeGrafter"/>
</dbReference>
<comment type="catalytic activity">
    <reaction evidence="10">
        <text>ubiquinone-10 + NADH + H(+) = ubiquinol-10 + NAD(+)</text>
        <dbReference type="Rhea" id="RHEA:61984"/>
        <dbReference type="ChEBI" id="CHEBI:15378"/>
        <dbReference type="ChEBI" id="CHEBI:46245"/>
        <dbReference type="ChEBI" id="CHEBI:57540"/>
        <dbReference type="ChEBI" id="CHEBI:57945"/>
        <dbReference type="ChEBI" id="CHEBI:64183"/>
    </reaction>
    <physiologicalReaction direction="left-to-right" evidence="10">
        <dbReference type="Rhea" id="RHEA:61985"/>
    </physiologicalReaction>
</comment>
<evidence type="ECO:0000256" key="6">
    <source>
        <dbReference type="ARBA" id="ARBA00040253"/>
    </source>
</evidence>
<evidence type="ECO:0000256" key="5">
    <source>
        <dbReference type="ARBA" id="ARBA00037027"/>
    </source>
</evidence>
<dbReference type="OrthoDB" id="3244603at2759"/>
<dbReference type="SUPFAM" id="SSF51905">
    <property type="entry name" value="FAD/NAD(P)-binding domain"/>
    <property type="match status" value="2"/>
</dbReference>
<comment type="cofactor">
    <cofactor evidence="5">
        <name>6-hydroxy-FAD</name>
        <dbReference type="ChEBI" id="CHEBI:60470"/>
    </cofactor>
</comment>
<dbReference type="EMBL" id="JAIZAY010000013">
    <property type="protein sequence ID" value="KAJ8030752.1"/>
    <property type="molecule type" value="Genomic_DNA"/>
</dbReference>
<evidence type="ECO:0000313" key="16">
    <source>
        <dbReference type="Proteomes" id="UP001152320"/>
    </source>
</evidence>
<comment type="catalytic activity">
    <reaction evidence="11">
        <text>phylloquinone + NADH + H(+) = phylloquinol + NAD(+)</text>
        <dbReference type="Rhea" id="RHEA:74075"/>
        <dbReference type="ChEBI" id="CHEBI:15378"/>
        <dbReference type="ChEBI" id="CHEBI:18067"/>
        <dbReference type="ChEBI" id="CHEBI:28433"/>
        <dbReference type="ChEBI" id="CHEBI:57540"/>
        <dbReference type="ChEBI" id="CHEBI:57945"/>
    </reaction>
    <physiologicalReaction direction="left-to-right" evidence="11">
        <dbReference type="Rhea" id="RHEA:74076"/>
    </physiologicalReaction>
</comment>
<evidence type="ECO:0000256" key="1">
    <source>
        <dbReference type="ARBA" id="ARBA00006442"/>
    </source>
</evidence>
<evidence type="ECO:0000256" key="4">
    <source>
        <dbReference type="ARBA" id="ARBA00023002"/>
    </source>
</evidence>
<dbReference type="GO" id="GO:0005737">
    <property type="term" value="C:cytoplasm"/>
    <property type="evidence" value="ECO:0007669"/>
    <property type="project" value="TreeGrafter"/>
</dbReference>
<organism evidence="15 16">
    <name type="scientific">Holothuria leucospilota</name>
    <name type="common">Black long sea cucumber</name>
    <name type="synonym">Mertensiothuria leucospilota</name>
    <dbReference type="NCBI Taxonomy" id="206669"/>
    <lineage>
        <taxon>Eukaryota</taxon>
        <taxon>Metazoa</taxon>
        <taxon>Echinodermata</taxon>
        <taxon>Eleutherozoa</taxon>
        <taxon>Echinozoa</taxon>
        <taxon>Holothuroidea</taxon>
        <taxon>Aspidochirotacea</taxon>
        <taxon>Aspidochirotida</taxon>
        <taxon>Holothuriidae</taxon>
        <taxon>Holothuria</taxon>
    </lineage>
</organism>
<dbReference type="PANTHER" id="PTHR43735:SF3">
    <property type="entry name" value="FERROPTOSIS SUPPRESSOR PROTEIN 1"/>
    <property type="match status" value="1"/>
</dbReference>
<comment type="catalytic activity">
    <reaction evidence="12">
        <text>menaquinone-4 + NADH + H(+) = menaquinol-4 + NAD(+)</text>
        <dbReference type="Rhea" id="RHEA:74079"/>
        <dbReference type="ChEBI" id="CHEBI:15378"/>
        <dbReference type="ChEBI" id="CHEBI:57540"/>
        <dbReference type="ChEBI" id="CHEBI:57945"/>
        <dbReference type="ChEBI" id="CHEBI:78277"/>
        <dbReference type="ChEBI" id="CHEBI:193091"/>
    </reaction>
    <physiologicalReaction direction="left-to-right" evidence="12">
        <dbReference type="Rhea" id="RHEA:74080"/>
    </physiologicalReaction>
</comment>
<sequence length="912" mass="102316">MGSQQSALQEKKIVVVGGGFAGAHAAKHLKDKCHLTIIDPREYLHYTIGSLRASVEPDITSPRAYFATAFLRQECTCMECKATLPMADEGTHDCQSDIEKMMSRPLDALPTPSMEALGSHILKTKLQQSEDGMAVSFKQVVCICKPLTAICMPKPRVDSGAASQTMIRRRSKLLERARDIVSGGASVEQLRHEISKSSSELQNDLQGINDAKVMISAEEFLSLKADMGSSWKRSRVEKCDSMYNLKLAFGSLKKQVNDLQESSWRDKKFRAFAFGNYEYLCKMYDVAGASGRHCCLWCYTTKLQMRQPPTSQGNIIEARTLETLQRDLQNFRNDGSKPDCMKTCNNVIEEPLFNIPLDQVCIPGLHISLGLFLKHFNSYEDKLHELDIKLAATMSINDIPAQTTQKFEETCQKLAEARALEEQADDLNETVMLLREHLTGLSKADPNTEIYAAMIRDHLKEKEKLLKESKEAKQQTPKLKRADGPIVRKLEETLQLIKVHHQAYHGRSFVGNQVHRCCQKENIDKLMSVAPDAMGSLCPQLLPEANTISRKYRTLFRLFSVCHKQINVCSVLSDEDIQSLAYIVQCIHVYDLVITLNLRVHVWFDWNIEGFESKIFVPHADAWGDSFKQGWATSIDPKKKVVVLESCEEVPYDIVIIATGSSGPFPGKLGLNIVTSEEAETHYQKLQEQIKLASKITIVGGGAIGIEMAGEIKSDFPGKDITVVDSGADIVHSSFKEKFRQRARKQLEDMGVNLLLDGSETCTVKTDTGQEIISDLVILATGLHANSDAYESNFADRMDDKRLLKVNDFLQVEGYEDVFAIGDCNNADQVKMAVKAQNQMAVLAYNLEALATNRRMKPYKEESIMSLSLGRNAGVTQFKSFVFGPLFTKKLKSEDVWIGQFWKETMKLNLQN</sequence>
<dbReference type="Pfam" id="PF07992">
    <property type="entry name" value="Pyr_redox_2"/>
    <property type="match status" value="1"/>
</dbReference>
<evidence type="ECO:0000256" key="13">
    <source>
        <dbReference type="SAM" id="Coils"/>
    </source>
</evidence>
<evidence type="ECO:0000256" key="10">
    <source>
        <dbReference type="ARBA" id="ARBA00049236"/>
    </source>
</evidence>
<name>A0A9Q1BQ12_HOLLE</name>
<accession>A0A9Q1BQ12</accession>